<proteinExistence type="predicted"/>
<organism evidence="1 2">
    <name type="scientific">Oryza meyeriana var. granulata</name>
    <dbReference type="NCBI Taxonomy" id="110450"/>
    <lineage>
        <taxon>Eukaryota</taxon>
        <taxon>Viridiplantae</taxon>
        <taxon>Streptophyta</taxon>
        <taxon>Embryophyta</taxon>
        <taxon>Tracheophyta</taxon>
        <taxon>Spermatophyta</taxon>
        <taxon>Magnoliopsida</taxon>
        <taxon>Liliopsida</taxon>
        <taxon>Poales</taxon>
        <taxon>Poaceae</taxon>
        <taxon>BOP clade</taxon>
        <taxon>Oryzoideae</taxon>
        <taxon>Oryzeae</taxon>
        <taxon>Oryzinae</taxon>
        <taxon>Oryza</taxon>
        <taxon>Oryza meyeriana</taxon>
    </lineage>
</organism>
<dbReference type="Proteomes" id="UP000479710">
    <property type="component" value="Unassembled WGS sequence"/>
</dbReference>
<evidence type="ECO:0000313" key="2">
    <source>
        <dbReference type="Proteomes" id="UP000479710"/>
    </source>
</evidence>
<dbReference type="AlphaFoldDB" id="A0A6G1F0M7"/>
<evidence type="ECO:0000313" key="1">
    <source>
        <dbReference type="EMBL" id="KAF0930446.1"/>
    </source>
</evidence>
<dbReference type="EMBL" id="SPHZ02000002">
    <property type="protein sequence ID" value="KAF0930446.1"/>
    <property type="molecule type" value="Genomic_DNA"/>
</dbReference>
<gene>
    <name evidence="1" type="ORF">E2562_032876</name>
</gene>
<name>A0A6G1F0M7_9ORYZ</name>
<accession>A0A6G1F0M7</accession>
<comment type="caution">
    <text evidence="1">The sequence shown here is derived from an EMBL/GenBank/DDBJ whole genome shotgun (WGS) entry which is preliminary data.</text>
</comment>
<keyword evidence="2" id="KW-1185">Reference proteome</keyword>
<sequence length="78" mass="7782">MTQQRIEEAAAVAGLGVDSVVLSPPVAVPFGGQLLAGKFLFPFPSHLPCPRVSVAGAPIRGVAAALDRGSQSVAACVG</sequence>
<protein>
    <submittedName>
        <fullName evidence="1">Uncharacterized protein</fullName>
    </submittedName>
</protein>
<reference evidence="1 2" key="1">
    <citation type="submission" date="2019-11" db="EMBL/GenBank/DDBJ databases">
        <title>Whole genome sequence of Oryza granulata.</title>
        <authorList>
            <person name="Li W."/>
        </authorList>
    </citation>
    <scope>NUCLEOTIDE SEQUENCE [LARGE SCALE GENOMIC DNA]</scope>
    <source>
        <strain evidence="2">cv. Menghai</strain>
        <tissue evidence="1">Leaf</tissue>
    </source>
</reference>